<feature type="region of interest" description="Disordered" evidence="1">
    <location>
        <begin position="91"/>
        <end position="111"/>
    </location>
</feature>
<evidence type="ECO:0000313" key="2">
    <source>
        <dbReference type="EMBL" id="RXN15744.1"/>
    </source>
</evidence>
<protein>
    <submittedName>
        <fullName evidence="2">Uncharacterized protein</fullName>
    </submittedName>
</protein>
<comment type="caution">
    <text evidence="2">The sequence shown here is derived from an EMBL/GenBank/DDBJ whole genome shotgun (WGS) entry which is preliminary data.</text>
</comment>
<dbReference type="EMBL" id="QBIY01012829">
    <property type="protein sequence ID" value="RXN15744.1"/>
    <property type="molecule type" value="Genomic_DNA"/>
</dbReference>
<accession>A0A498M934</accession>
<gene>
    <name evidence="2" type="ORF">ROHU_027906</name>
</gene>
<name>A0A498M934_LABRO</name>
<proteinExistence type="predicted"/>
<dbReference type="AlphaFoldDB" id="A0A498M934"/>
<evidence type="ECO:0000256" key="1">
    <source>
        <dbReference type="SAM" id="MobiDB-lite"/>
    </source>
</evidence>
<sequence>MNRFGYEPAVSRRSCHPVFVRPTCCDSVAPSAICHATPLHVHVCAAPVSQPPSSSPPGPARPDICLSASKLPGQTTGRSCEPRALILSADLLTRPGARRRGRAGPAGGVKT</sequence>
<keyword evidence="3" id="KW-1185">Reference proteome</keyword>
<evidence type="ECO:0000313" key="3">
    <source>
        <dbReference type="Proteomes" id="UP000290572"/>
    </source>
</evidence>
<dbReference type="Proteomes" id="UP000290572">
    <property type="component" value="Unassembled WGS sequence"/>
</dbReference>
<organism evidence="2 3">
    <name type="scientific">Labeo rohita</name>
    <name type="common">Indian major carp</name>
    <name type="synonym">Cyprinus rohita</name>
    <dbReference type="NCBI Taxonomy" id="84645"/>
    <lineage>
        <taxon>Eukaryota</taxon>
        <taxon>Metazoa</taxon>
        <taxon>Chordata</taxon>
        <taxon>Craniata</taxon>
        <taxon>Vertebrata</taxon>
        <taxon>Euteleostomi</taxon>
        <taxon>Actinopterygii</taxon>
        <taxon>Neopterygii</taxon>
        <taxon>Teleostei</taxon>
        <taxon>Ostariophysi</taxon>
        <taxon>Cypriniformes</taxon>
        <taxon>Cyprinidae</taxon>
        <taxon>Labeoninae</taxon>
        <taxon>Labeonini</taxon>
        <taxon>Labeo</taxon>
    </lineage>
</organism>
<reference evidence="2 3" key="1">
    <citation type="submission" date="2018-03" db="EMBL/GenBank/DDBJ databases">
        <title>Draft genome sequence of Rohu Carp (Labeo rohita).</title>
        <authorList>
            <person name="Das P."/>
            <person name="Kushwaha B."/>
            <person name="Joshi C.G."/>
            <person name="Kumar D."/>
            <person name="Nagpure N.S."/>
            <person name="Sahoo L."/>
            <person name="Das S.P."/>
            <person name="Bit A."/>
            <person name="Patnaik S."/>
            <person name="Meher P.K."/>
            <person name="Jayasankar P."/>
            <person name="Koringa P.G."/>
            <person name="Patel N.V."/>
            <person name="Hinsu A.T."/>
            <person name="Kumar R."/>
            <person name="Pandey M."/>
            <person name="Agarwal S."/>
            <person name="Srivastava S."/>
            <person name="Singh M."/>
            <person name="Iquebal M.A."/>
            <person name="Jaiswal S."/>
            <person name="Angadi U.B."/>
            <person name="Kumar N."/>
            <person name="Raza M."/>
            <person name="Shah T.M."/>
            <person name="Rai A."/>
            <person name="Jena J.K."/>
        </authorList>
    </citation>
    <scope>NUCLEOTIDE SEQUENCE [LARGE SCALE GENOMIC DNA]</scope>
    <source>
        <strain evidence="2">DASCIFA01</strain>
        <tissue evidence="2">Testis</tissue>
    </source>
</reference>